<evidence type="ECO:0000256" key="1">
    <source>
        <dbReference type="SAM" id="MobiDB-lite"/>
    </source>
</evidence>
<dbReference type="Proteomes" id="UP001488805">
    <property type="component" value="Unassembled WGS sequence"/>
</dbReference>
<sequence>MCLSNEVDADERLCVLERAGTPETRNGSSADWLEPAFNTPCTGCLNGLWDTTPIPKSFRRERWPSSSPPPPIGTKASEE</sequence>
<organism evidence="2 3">
    <name type="scientific">Zoarces viviparus</name>
    <name type="common">Viviparous eelpout</name>
    <name type="synonym">Blennius viviparus</name>
    <dbReference type="NCBI Taxonomy" id="48416"/>
    <lineage>
        <taxon>Eukaryota</taxon>
        <taxon>Metazoa</taxon>
        <taxon>Chordata</taxon>
        <taxon>Craniata</taxon>
        <taxon>Vertebrata</taxon>
        <taxon>Euteleostomi</taxon>
        <taxon>Actinopterygii</taxon>
        <taxon>Neopterygii</taxon>
        <taxon>Teleostei</taxon>
        <taxon>Neoteleostei</taxon>
        <taxon>Acanthomorphata</taxon>
        <taxon>Eupercaria</taxon>
        <taxon>Perciformes</taxon>
        <taxon>Cottioidei</taxon>
        <taxon>Zoarcales</taxon>
        <taxon>Zoarcidae</taxon>
        <taxon>Zoarcinae</taxon>
        <taxon>Zoarces</taxon>
    </lineage>
</organism>
<keyword evidence="3" id="KW-1185">Reference proteome</keyword>
<dbReference type="EMBL" id="JBCEZU010000134">
    <property type="protein sequence ID" value="KAK9525347.1"/>
    <property type="molecule type" value="Genomic_DNA"/>
</dbReference>
<dbReference type="AlphaFoldDB" id="A0AAW1ESW7"/>
<accession>A0AAW1ESW7</accession>
<evidence type="ECO:0000313" key="3">
    <source>
        <dbReference type="Proteomes" id="UP001488805"/>
    </source>
</evidence>
<comment type="caution">
    <text evidence="2">The sequence shown here is derived from an EMBL/GenBank/DDBJ whole genome shotgun (WGS) entry which is preliminary data.</text>
</comment>
<reference evidence="2 3" key="1">
    <citation type="journal article" date="2024" name="Genome Biol. Evol.">
        <title>Chromosome-level genome assembly of the viviparous eelpout Zoarces viviparus.</title>
        <authorList>
            <person name="Fuhrmann N."/>
            <person name="Brasseur M.V."/>
            <person name="Bakowski C.E."/>
            <person name="Podsiadlowski L."/>
            <person name="Prost S."/>
            <person name="Krehenwinkel H."/>
            <person name="Mayer C."/>
        </authorList>
    </citation>
    <scope>NUCLEOTIDE SEQUENCE [LARGE SCALE GENOMIC DNA]</scope>
    <source>
        <strain evidence="2">NO-MEL_2022_Ind0_liver</strain>
    </source>
</reference>
<protein>
    <submittedName>
        <fullName evidence="2">Uncharacterized protein</fullName>
    </submittedName>
</protein>
<name>A0AAW1ESW7_ZOAVI</name>
<feature type="region of interest" description="Disordered" evidence="1">
    <location>
        <begin position="55"/>
        <end position="79"/>
    </location>
</feature>
<proteinExistence type="predicted"/>
<evidence type="ECO:0000313" key="2">
    <source>
        <dbReference type="EMBL" id="KAK9525347.1"/>
    </source>
</evidence>
<gene>
    <name evidence="2" type="ORF">VZT92_016064</name>
</gene>